<dbReference type="AlphaFoldDB" id="A0A834TLS1"/>
<sequence length="47" mass="5293">MRGWGWWSDLREREGGFGRERKVVEGGVVIVVVGMGGEREGRWLGFG</sequence>
<gene>
    <name evidence="1" type="ORF">G2W53_022319</name>
</gene>
<proteinExistence type="predicted"/>
<dbReference type="EMBL" id="JAAIUW010000007">
    <property type="protein sequence ID" value="KAF7824175.1"/>
    <property type="molecule type" value="Genomic_DNA"/>
</dbReference>
<accession>A0A834TLS1</accession>
<protein>
    <submittedName>
        <fullName evidence="1">Uncharacterized protein</fullName>
    </submittedName>
</protein>
<keyword evidence="2" id="KW-1185">Reference proteome</keyword>
<comment type="caution">
    <text evidence="1">The sequence shown here is derived from an EMBL/GenBank/DDBJ whole genome shotgun (WGS) entry which is preliminary data.</text>
</comment>
<dbReference type="Proteomes" id="UP000634136">
    <property type="component" value="Unassembled WGS sequence"/>
</dbReference>
<reference evidence="1" key="1">
    <citation type="submission" date="2020-09" db="EMBL/GenBank/DDBJ databases">
        <title>Genome-Enabled Discovery of Anthraquinone Biosynthesis in Senna tora.</title>
        <authorList>
            <person name="Kang S.-H."/>
            <person name="Pandey R.P."/>
            <person name="Lee C.-M."/>
            <person name="Sim J.-S."/>
            <person name="Jeong J.-T."/>
            <person name="Choi B.-S."/>
            <person name="Jung M."/>
            <person name="Ginzburg D."/>
            <person name="Zhao K."/>
            <person name="Won S.Y."/>
            <person name="Oh T.-J."/>
            <person name="Yu Y."/>
            <person name="Kim N.-H."/>
            <person name="Lee O.R."/>
            <person name="Lee T.-H."/>
            <person name="Bashyal P."/>
            <person name="Kim T.-S."/>
            <person name="Lee W.-H."/>
            <person name="Kawkins C."/>
            <person name="Kim C.-K."/>
            <person name="Kim J.S."/>
            <person name="Ahn B.O."/>
            <person name="Rhee S.Y."/>
            <person name="Sohng J.K."/>
        </authorList>
    </citation>
    <scope>NUCLEOTIDE SEQUENCE</scope>
    <source>
        <tissue evidence="1">Leaf</tissue>
    </source>
</reference>
<organism evidence="1 2">
    <name type="scientific">Senna tora</name>
    <dbReference type="NCBI Taxonomy" id="362788"/>
    <lineage>
        <taxon>Eukaryota</taxon>
        <taxon>Viridiplantae</taxon>
        <taxon>Streptophyta</taxon>
        <taxon>Embryophyta</taxon>
        <taxon>Tracheophyta</taxon>
        <taxon>Spermatophyta</taxon>
        <taxon>Magnoliopsida</taxon>
        <taxon>eudicotyledons</taxon>
        <taxon>Gunneridae</taxon>
        <taxon>Pentapetalae</taxon>
        <taxon>rosids</taxon>
        <taxon>fabids</taxon>
        <taxon>Fabales</taxon>
        <taxon>Fabaceae</taxon>
        <taxon>Caesalpinioideae</taxon>
        <taxon>Cassia clade</taxon>
        <taxon>Senna</taxon>
    </lineage>
</organism>
<evidence type="ECO:0000313" key="1">
    <source>
        <dbReference type="EMBL" id="KAF7824175.1"/>
    </source>
</evidence>
<name>A0A834TLS1_9FABA</name>
<evidence type="ECO:0000313" key="2">
    <source>
        <dbReference type="Proteomes" id="UP000634136"/>
    </source>
</evidence>